<dbReference type="SUPFAM" id="SSF53807">
    <property type="entry name" value="Helical backbone' metal receptor"/>
    <property type="match status" value="1"/>
</dbReference>
<evidence type="ECO:0000313" key="7">
    <source>
        <dbReference type="EMBL" id="HIZ66060.1"/>
    </source>
</evidence>
<feature type="chain" id="PRO_5038978650" evidence="5">
    <location>
        <begin position="26"/>
        <end position="338"/>
    </location>
</feature>
<dbReference type="Pfam" id="PF01497">
    <property type="entry name" value="Peripla_BP_2"/>
    <property type="match status" value="1"/>
</dbReference>
<proteinExistence type="inferred from homology"/>
<reference evidence="7" key="2">
    <citation type="submission" date="2021-04" db="EMBL/GenBank/DDBJ databases">
        <authorList>
            <person name="Gilroy R."/>
        </authorList>
    </citation>
    <scope>NUCLEOTIDE SEQUENCE</scope>
    <source>
        <strain evidence="7">1068</strain>
    </source>
</reference>
<comment type="similarity">
    <text evidence="2">Belongs to the bacterial solute-binding protein 8 family.</text>
</comment>
<evidence type="ECO:0000256" key="1">
    <source>
        <dbReference type="ARBA" id="ARBA00004196"/>
    </source>
</evidence>
<feature type="domain" description="Fe/B12 periplasmic-binding" evidence="6">
    <location>
        <begin position="56"/>
        <end position="337"/>
    </location>
</feature>
<dbReference type="GO" id="GO:0030288">
    <property type="term" value="C:outer membrane-bounded periplasmic space"/>
    <property type="evidence" value="ECO:0007669"/>
    <property type="project" value="TreeGrafter"/>
</dbReference>
<name>A0A9D2FSJ7_9FIRM</name>
<evidence type="ECO:0000256" key="2">
    <source>
        <dbReference type="ARBA" id="ARBA00008814"/>
    </source>
</evidence>
<dbReference type="AlphaFoldDB" id="A0A9D2FSJ7"/>
<evidence type="ECO:0000256" key="5">
    <source>
        <dbReference type="SAM" id="SignalP"/>
    </source>
</evidence>
<dbReference type="InterPro" id="IPR002491">
    <property type="entry name" value="ABC_transptr_periplasmic_BD"/>
</dbReference>
<keyword evidence="4 5" id="KW-0732">Signal</keyword>
<dbReference type="GO" id="GO:1901678">
    <property type="term" value="P:iron coordination entity transport"/>
    <property type="evidence" value="ECO:0007669"/>
    <property type="project" value="UniProtKB-ARBA"/>
</dbReference>
<comment type="caution">
    <text evidence="7">The sequence shown here is derived from an EMBL/GenBank/DDBJ whole genome shotgun (WGS) entry which is preliminary data.</text>
</comment>
<keyword evidence="3" id="KW-0813">Transport</keyword>
<sequence length="338" mass="37500">MRKKSARIVSLALAVSVLFSLGACGTEKEPEKKEAETVTVKDAYNKEVTVRVNPKRVAILEPTALDILDAAGMEKTGIEQLGVQQTESVLPEYLSEYYSDEYVNVGSLFEADYDTLDLLDPELIIYGNRFGAWDENAGESVDNLKKRYPDADLLFYQVEGDTFSEDIRRNCETLGAIFPEAKEEILAQLQEVEDGFASVKEAVAGHETLFLMIGGGYITFYGPEGRYAMVHNDLGFTPADTNTEVTSHHGAEVNAEYVMTENPQVILLLNHDESIGEGETSSAYDDFMNNTMIQNTDAYKNGNIYPLDAASWYINPGGIQSSKQMIEDLMPYVEKLGQ</sequence>
<dbReference type="EMBL" id="DXBG01000211">
    <property type="protein sequence ID" value="HIZ66060.1"/>
    <property type="molecule type" value="Genomic_DNA"/>
</dbReference>
<evidence type="ECO:0000313" key="8">
    <source>
        <dbReference type="Proteomes" id="UP000824056"/>
    </source>
</evidence>
<dbReference type="PANTHER" id="PTHR30532:SF28">
    <property type="entry name" value="PETROBACTIN-BINDING PROTEIN YCLQ"/>
    <property type="match status" value="1"/>
</dbReference>
<evidence type="ECO:0000256" key="3">
    <source>
        <dbReference type="ARBA" id="ARBA00022448"/>
    </source>
</evidence>
<dbReference type="PROSITE" id="PS50983">
    <property type="entry name" value="FE_B12_PBP"/>
    <property type="match status" value="1"/>
</dbReference>
<dbReference type="PANTHER" id="PTHR30532">
    <property type="entry name" value="IRON III DICITRATE-BINDING PERIPLASMIC PROTEIN"/>
    <property type="match status" value="1"/>
</dbReference>
<evidence type="ECO:0000259" key="6">
    <source>
        <dbReference type="PROSITE" id="PS50983"/>
    </source>
</evidence>
<gene>
    <name evidence="7" type="ORF">H9809_09220</name>
</gene>
<dbReference type="Gene3D" id="3.40.50.1980">
    <property type="entry name" value="Nitrogenase molybdenum iron protein domain"/>
    <property type="match status" value="2"/>
</dbReference>
<reference evidence="7" key="1">
    <citation type="journal article" date="2021" name="PeerJ">
        <title>Extensive microbial diversity within the chicken gut microbiome revealed by metagenomics and culture.</title>
        <authorList>
            <person name="Gilroy R."/>
            <person name="Ravi A."/>
            <person name="Getino M."/>
            <person name="Pursley I."/>
            <person name="Horton D.L."/>
            <person name="Alikhan N.F."/>
            <person name="Baker D."/>
            <person name="Gharbi K."/>
            <person name="Hall N."/>
            <person name="Watson M."/>
            <person name="Adriaenssens E.M."/>
            <person name="Foster-Nyarko E."/>
            <person name="Jarju S."/>
            <person name="Secka A."/>
            <person name="Antonio M."/>
            <person name="Oren A."/>
            <person name="Chaudhuri R.R."/>
            <person name="La Ragione R."/>
            <person name="Hildebrand F."/>
            <person name="Pallen M.J."/>
        </authorList>
    </citation>
    <scope>NUCLEOTIDE SEQUENCE</scope>
    <source>
        <strain evidence="7">1068</strain>
    </source>
</reference>
<organism evidence="7 8">
    <name type="scientific">Candidatus Blautia pullicola</name>
    <dbReference type="NCBI Taxonomy" id="2838498"/>
    <lineage>
        <taxon>Bacteria</taxon>
        <taxon>Bacillati</taxon>
        <taxon>Bacillota</taxon>
        <taxon>Clostridia</taxon>
        <taxon>Lachnospirales</taxon>
        <taxon>Lachnospiraceae</taxon>
        <taxon>Blautia</taxon>
    </lineage>
</organism>
<feature type="signal peptide" evidence="5">
    <location>
        <begin position="1"/>
        <end position="25"/>
    </location>
</feature>
<dbReference type="PROSITE" id="PS51257">
    <property type="entry name" value="PROKAR_LIPOPROTEIN"/>
    <property type="match status" value="1"/>
</dbReference>
<dbReference type="Proteomes" id="UP000824056">
    <property type="component" value="Unassembled WGS sequence"/>
</dbReference>
<comment type="subcellular location">
    <subcellularLocation>
        <location evidence="1">Cell envelope</location>
    </subcellularLocation>
</comment>
<evidence type="ECO:0000256" key="4">
    <source>
        <dbReference type="ARBA" id="ARBA00022729"/>
    </source>
</evidence>
<accession>A0A9D2FSJ7</accession>
<protein>
    <submittedName>
        <fullName evidence="7">ABC transporter substrate-binding protein</fullName>
    </submittedName>
</protein>
<dbReference type="InterPro" id="IPR051313">
    <property type="entry name" value="Bact_iron-sidero_bind"/>
</dbReference>